<accession>A0ACA9N7J6</accession>
<dbReference type="Proteomes" id="UP000789860">
    <property type="component" value="Unassembled WGS sequence"/>
</dbReference>
<feature type="non-terminal residue" evidence="1">
    <location>
        <position position="301"/>
    </location>
</feature>
<keyword evidence="2" id="KW-1185">Reference proteome</keyword>
<evidence type="ECO:0000313" key="2">
    <source>
        <dbReference type="Proteomes" id="UP000789860"/>
    </source>
</evidence>
<evidence type="ECO:0000313" key="1">
    <source>
        <dbReference type="EMBL" id="CAG8633480.1"/>
    </source>
</evidence>
<protein>
    <submittedName>
        <fullName evidence="1">1408_t:CDS:1</fullName>
    </submittedName>
</protein>
<proteinExistence type="predicted"/>
<dbReference type="EMBL" id="CAJVPM010020148">
    <property type="protein sequence ID" value="CAG8633480.1"/>
    <property type="molecule type" value="Genomic_DNA"/>
</dbReference>
<comment type="caution">
    <text evidence="1">The sequence shown here is derived from an EMBL/GenBank/DDBJ whole genome shotgun (WGS) entry which is preliminary data.</text>
</comment>
<feature type="non-terminal residue" evidence="1">
    <location>
        <position position="1"/>
    </location>
</feature>
<gene>
    <name evidence="1" type="ORF">SCALOS_LOCUS8054</name>
</gene>
<name>A0ACA9N7J6_9GLOM</name>
<organism evidence="1 2">
    <name type="scientific">Scutellospora calospora</name>
    <dbReference type="NCBI Taxonomy" id="85575"/>
    <lineage>
        <taxon>Eukaryota</taxon>
        <taxon>Fungi</taxon>
        <taxon>Fungi incertae sedis</taxon>
        <taxon>Mucoromycota</taxon>
        <taxon>Glomeromycotina</taxon>
        <taxon>Glomeromycetes</taxon>
        <taxon>Diversisporales</taxon>
        <taxon>Gigasporaceae</taxon>
        <taxon>Scutellospora</taxon>
    </lineage>
</organism>
<reference evidence="1" key="1">
    <citation type="submission" date="2021-06" db="EMBL/GenBank/DDBJ databases">
        <authorList>
            <person name="Kallberg Y."/>
            <person name="Tangrot J."/>
            <person name="Rosling A."/>
        </authorList>
    </citation>
    <scope>NUCLEOTIDE SEQUENCE</scope>
    <source>
        <strain evidence="1">AU212A</strain>
    </source>
</reference>
<sequence>IMVKNQKKPSNSFIIYRTLFQKEVEKHSLKIPIRKLSKMIGECWGKESKIVKDEYERISKEIEKKYYEKWPIPYKIQYKNEFILGEEKNIIDNNINNNNNINNINNQYNNINNVDNQYINYDDSRNNFFSNPDNNCMIIYHQNMINNHQFMVNFHYKESFYIKLPSPPNIENIDDLIKTKKNKKSKKPPNIFFIYRKIYVKELQSKFSDLPQMNFLSPIIAKSWHREEQHIKEEYENLANIVTNHFYELYPNNDKNFFIPKSNNSKINDSNDQMNNLEINNHDLQYQENLQQNIINKNYQN</sequence>